<protein>
    <submittedName>
        <fullName evidence="1">1792_t:CDS:1</fullName>
    </submittedName>
</protein>
<comment type="caution">
    <text evidence="1">The sequence shown here is derived from an EMBL/GenBank/DDBJ whole genome shotgun (WGS) entry which is preliminary data.</text>
</comment>
<accession>A0ACA9K753</accession>
<proteinExistence type="predicted"/>
<reference evidence="1" key="1">
    <citation type="submission" date="2021-06" db="EMBL/GenBank/DDBJ databases">
        <authorList>
            <person name="Kallberg Y."/>
            <person name="Tangrot J."/>
            <person name="Rosling A."/>
        </authorList>
    </citation>
    <scope>NUCLEOTIDE SEQUENCE</scope>
    <source>
        <strain evidence="1">AU212A</strain>
    </source>
</reference>
<gene>
    <name evidence="1" type="ORF">SCALOS_LOCUS1415</name>
</gene>
<sequence>MSNEEFCKTKKRKYIEIENIEDKAENIILQEELKNNYHKIEQELTSEKWFIDLVEEKARNKLRQKYPDILFENNRISIKKRKKFTAKKIVLTVTIEARKTTLSSFMSKYFKKKGLKVLILEEISLKIKEDLDLFYLIIDTYKKMMKSIDSATDDYDIIIFNRTYLNTEVFNNINSDDDLKSFYLKTKCEMIDLCNFKYVFYIKSTENTSIKRQRERNREGETYTEEYMRKVYREYERIISKMYSKHIVFDTEEDVYLKDKDEYVLDKD</sequence>
<feature type="non-terminal residue" evidence="1">
    <location>
        <position position="268"/>
    </location>
</feature>
<keyword evidence="2" id="KW-1185">Reference proteome</keyword>
<dbReference type="Proteomes" id="UP000789860">
    <property type="component" value="Unassembled WGS sequence"/>
</dbReference>
<organism evidence="1 2">
    <name type="scientific">Scutellospora calospora</name>
    <dbReference type="NCBI Taxonomy" id="85575"/>
    <lineage>
        <taxon>Eukaryota</taxon>
        <taxon>Fungi</taxon>
        <taxon>Fungi incertae sedis</taxon>
        <taxon>Mucoromycota</taxon>
        <taxon>Glomeromycotina</taxon>
        <taxon>Glomeromycetes</taxon>
        <taxon>Diversisporales</taxon>
        <taxon>Gigasporaceae</taxon>
        <taxon>Scutellospora</taxon>
    </lineage>
</organism>
<dbReference type="EMBL" id="CAJVPM010000965">
    <property type="protein sequence ID" value="CAG8456324.1"/>
    <property type="molecule type" value="Genomic_DNA"/>
</dbReference>
<evidence type="ECO:0000313" key="2">
    <source>
        <dbReference type="Proteomes" id="UP000789860"/>
    </source>
</evidence>
<evidence type="ECO:0000313" key="1">
    <source>
        <dbReference type="EMBL" id="CAG8456324.1"/>
    </source>
</evidence>
<name>A0ACA9K753_9GLOM</name>